<dbReference type="Pfam" id="PF14529">
    <property type="entry name" value="Exo_endo_phos_2"/>
    <property type="match status" value="1"/>
</dbReference>
<dbReference type="EMBL" id="KB310656">
    <property type="protein sequence ID" value="ELT91073.1"/>
    <property type="molecule type" value="Genomic_DNA"/>
</dbReference>
<dbReference type="STRING" id="283909.R7TBF4"/>
<accession>R7TBF4</accession>
<name>R7TBF4_CAPTE</name>
<organism evidence="2">
    <name type="scientific">Capitella teleta</name>
    <name type="common">Polychaete worm</name>
    <dbReference type="NCBI Taxonomy" id="283909"/>
    <lineage>
        <taxon>Eukaryota</taxon>
        <taxon>Metazoa</taxon>
        <taxon>Spiralia</taxon>
        <taxon>Lophotrochozoa</taxon>
        <taxon>Annelida</taxon>
        <taxon>Polychaeta</taxon>
        <taxon>Sedentaria</taxon>
        <taxon>Scolecida</taxon>
        <taxon>Capitellidae</taxon>
        <taxon>Capitella</taxon>
    </lineage>
</organism>
<evidence type="ECO:0000259" key="1">
    <source>
        <dbReference type="Pfam" id="PF14529"/>
    </source>
</evidence>
<dbReference type="OMA" id="FCHINAR"/>
<dbReference type="SUPFAM" id="SSF56219">
    <property type="entry name" value="DNase I-like"/>
    <property type="match status" value="1"/>
</dbReference>
<sequence>MAPIYVPEHQRSVEPKVPDEIDTFLQPPPPPRFNPLRVNLYNPCVPARVPSVVVRTLCVGLLNTRSAKQQDAAADKPAEIHDLVEDKRIDALVITESWLRDGEHDRIALGYMTPTGYALKLLPRPNKRGGGLALIHSSAIHTTLLCNISRPSFEGFETNISHKKCSICLVAIYRPPSTSPVKFFNEFSDVMSSIIVTRNNIIIVGDFNIHVDTPHISTAKGLISIMDDMNLYQHVHEPTHINGHTLDLMMTSTLTPLHVQVNDVDRSVSSDHFAVLFKLNFDRPPNVKRKLCVRKWKAIDIAALNDEINRLPLSTGDLFSA</sequence>
<dbReference type="Proteomes" id="UP000014760">
    <property type="component" value="Unassembled WGS sequence"/>
</dbReference>
<proteinExistence type="predicted"/>
<dbReference type="PANTHER" id="PTHR46670">
    <property type="entry name" value="ENDO/EXONUCLEASE/PHOSPHATASE DOMAIN-CONTAINING PROTEIN"/>
    <property type="match status" value="1"/>
</dbReference>
<dbReference type="HOGENOM" id="CLU_000680_39_4_1"/>
<dbReference type="InterPro" id="IPR005135">
    <property type="entry name" value="Endo/exonuclease/phosphatase"/>
</dbReference>
<reference evidence="4" key="1">
    <citation type="submission" date="2012-12" db="EMBL/GenBank/DDBJ databases">
        <authorList>
            <person name="Hellsten U."/>
            <person name="Grimwood J."/>
            <person name="Chapman J.A."/>
            <person name="Shapiro H."/>
            <person name="Aerts A."/>
            <person name="Otillar R.P."/>
            <person name="Terry A.Y."/>
            <person name="Boore J.L."/>
            <person name="Simakov O."/>
            <person name="Marletaz F."/>
            <person name="Cho S.-J."/>
            <person name="Edsinger-Gonzales E."/>
            <person name="Havlak P."/>
            <person name="Kuo D.-H."/>
            <person name="Larsson T."/>
            <person name="Lv J."/>
            <person name="Arendt D."/>
            <person name="Savage R."/>
            <person name="Osoegawa K."/>
            <person name="de Jong P."/>
            <person name="Lindberg D.R."/>
            <person name="Seaver E.C."/>
            <person name="Weisblat D.A."/>
            <person name="Putnam N.H."/>
            <person name="Grigoriev I.V."/>
            <person name="Rokhsar D.S."/>
        </authorList>
    </citation>
    <scope>NUCLEOTIDE SEQUENCE</scope>
    <source>
        <strain evidence="4">I ESC-2004</strain>
    </source>
</reference>
<evidence type="ECO:0000313" key="3">
    <source>
        <dbReference type="EnsemblMetazoa" id="CapteP206174"/>
    </source>
</evidence>
<dbReference type="OrthoDB" id="416454at2759"/>
<gene>
    <name evidence="2" type="ORF">CAPTEDRAFT_206174</name>
</gene>
<dbReference type="EnsemblMetazoa" id="CapteT206174">
    <property type="protein sequence ID" value="CapteP206174"/>
    <property type="gene ID" value="CapteG206174"/>
</dbReference>
<dbReference type="InterPro" id="IPR036691">
    <property type="entry name" value="Endo/exonu/phosph_ase_sf"/>
</dbReference>
<dbReference type="AlphaFoldDB" id="R7TBF4"/>
<dbReference type="Gene3D" id="3.60.10.10">
    <property type="entry name" value="Endonuclease/exonuclease/phosphatase"/>
    <property type="match status" value="1"/>
</dbReference>
<keyword evidence="4" id="KW-1185">Reference proteome</keyword>
<evidence type="ECO:0000313" key="2">
    <source>
        <dbReference type="EMBL" id="ELT91073.1"/>
    </source>
</evidence>
<protein>
    <recommendedName>
        <fullName evidence="1">Endonuclease/exonuclease/phosphatase domain-containing protein</fullName>
    </recommendedName>
</protein>
<dbReference type="PANTHER" id="PTHR46670:SF3">
    <property type="entry name" value="ENDONUCLEASE_EXONUCLEASE_PHOSPHATASE DOMAIN-CONTAINING PROTEIN"/>
    <property type="match status" value="1"/>
</dbReference>
<dbReference type="GO" id="GO:0003824">
    <property type="term" value="F:catalytic activity"/>
    <property type="evidence" value="ECO:0007669"/>
    <property type="project" value="InterPro"/>
</dbReference>
<reference evidence="2 4" key="2">
    <citation type="journal article" date="2013" name="Nature">
        <title>Insights into bilaterian evolution from three spiralian genomes.</title>
        <authorList>
            <person name="Simakov O."/>
            <person name="Marletaz F."/>
            <person name="Cho S.J."/>
            <person name="Edsinger-Gonzales E."/>
            <person name="Havlak P."/>
            <person name="Hellsten U."/>
            <person name="Kuo D.H."/>
            <person name="Larsson T."/>
            <person name="Lv J."/>
            <person name="Arendt D."/>
            <person name="Savage R."/>
            <person name="Osoegawa K."/>
            <person name="de Jong P."/>
            <person name="Grimwood J."/>
            <person name="Chapman J.A."/>
            <person name="Shapiro H."/>
            <person name="Aerts A."/>
            <person name="Otillar R.P."/>
            <person name="Terry A.Y."/>
            <person name="Boore J.L."/>
            <person name="Grigoriev I.V."/>
            <person name="Lindberg D.R."/>
            <person name="Seaver E.C."/>
            <person name="Weisblat D.A."/>
            <person name="Putnam N.H."/>
            <person name="Rokhsar D.S."/>
        </authorList>
    </citation>
    <scope>NUCLEOTIDE SEQUENCE</scope>
    <source>
        <strain evidence="2 4">I ESC-2004</strain>
    </source>
</reference>
<feature type="domain" description="Endonuclease/exonuclease/phosphatase" evidence="1">
    <location>
        <begin position="167"/>
        <end position="275"/>
    </location>
</feature>
<reference evidence="3" key="3">
    <citation type="submission" date="2015-06" db="UniProtKB">
        <authorList>
            <consortium name="EnsemblMetazoa"/>
        </authorList>
    </citation>
    <scope>IDENTIFICATION</scope>
</reference>
<evidence type="ECO:0000313" key="4">
    <source>
        <dbReference type="Proteomes" id="UP000014760"/>
    </source>
</evidence>
<dbReference type="EMBL" id="AMQN01013985">
    <property type="status" value="NOT_ANNOTATED_CDS"/>
    <property type="molecule type" value="Genomic_DNA"/>
</dbReference>